<evidence type="ECO:0000313" key="2">
    <source>
        <dbReference type="Proteomes" id="UP000799757"/>
    </source>
</evidence>
<proteinExistence type="predicted"/>
<organism evidence="1 2">
    <name type="scientific">Melanomma pulvis-pyrius CBS 109.77</name>
    <dbReference type="NCBI Taxonomy" id="1314802"/>
    <lineage>
        <taxon>Eukaryota</taxon>
        <taxon>Fungi</taxon>
        <taxon>Dikarya</taxon>
        <taxon>Ascomycota</taxon>
        <taxon>Pezizomycotina</taxon>
        <taxon>Dothideomycetes</taxon>
        <taxon>Pleosporomycetidae</taxon>
        <taxon>Pleosporales</taxon>
        <taxon>Melanommataceae</taxon>
        <taxon>Melanomma</taxon>
    </lineage>
</organism>
<reference evidence="1" key="1">
    <citation type="journal article" date="2020" name="Stud. Mycol.">
        <title>101 Dothideomycetes genomes: a test case for predicting lifestyles and emergence of pathogens.</title>
        <authorList>
            <person name="Haridas S."/>
            <person name="Albert R."/>
            <person name="Binder M."/>
            <person name="Bloem J."/>
            <person name="Labutti K."/>
            <person name="Salamov A."/>
            <person name="Andreopoulos B."/>
            <person name="Baker S."/>
            <person name="Barry K."/>
            <person name="Bills G."/>
            <person name="Bluhm B."/>
            <person name="Cannon C."/>
            <person name="Castanera R."/>
            <person name="Culley D."/>
            <person name="Daum C."/>
            <person name="Ezra D."/>
            <person name="Gonzalez J."/>
            <person name="Henrissat B."/>
            <person name="Kuo A."/>
            <person name="Liang C."/>
            <person name="Lipzen A."/>
            <person name="Lutzoni F."/>
            <person name="Magnuson J."/>
            <person name="Mondo S."/>
            <person name="Nolan M."/>
            <person name="Ohm R."/>
            <person name="Pangilinan J."/>
            <person name="Park H.-J."/>
            <person name="Ramirez L."/>
            <person name="Alfaro M."/>
            <person name="Sun H."/>
            <person name="Tritt A."/>
            <person name="Yoshinaga Y."/>
            <person name="Zwiers L.-H."/>
            <person name="Turgeon B."/>
            <person name="Goodwin S."/>
            <person name="Spatafora J."/>
            <person name="Crous P."/>
            <person name="Grigoriev I."/>
        </authorList>
    </citation>
    <scope>NUCLEOTIDE SEQUENCE</scope>
    <source>
        <strain evidence="1">CBS 109.77</strain>
    </source>
</reference>
<name>A0A6A6XRY4_9PLEO</name>
<evidence type="ECO:0000313" key="1">
    <source>
        <dbReference type="EMBL" id="KAF2798327.1"/>
    </source>
</evidence>
<dbReference type="EMBL" id="MU001786">
    <property type="protein sequence ID" value="KAF2798327.1"/>
    <property type="molecule type" value="Genomic_DNA"/>
</dbReference>
<dbReference type="AlphaFoldDB" id="A0A6A6XRY4"/>
<sequence length="235" mass="27231">MSSRTSSSLLTNSLAVSSFTPPPILRNDVQRVQLTANPPRQNRYRLAPGFHEPVDIPIPRNSRDWNYDSSHGCTLPDEVVTYRKPTRVHNVKDDITDYCKPGDSFWSAAHEKRVANTEAQIEACRMTSQKPFQEASRRHSPFYTGQPVKRKDVAIVPERLPAKHNIRALNCGLWMDLRKAVGPMVASTVFECHAFCPKKEVDDGWLEYRDMVLRYEMREEERRRRGRERYMEGLL</sequence>
<gene>
    <name evidence="1" type="ORF">K505DRAFT_333518</name>
</gene>
<keyword evidence="2" id="KW-1185">Reference proteome</keyword>
<dbReference type="Proteomes" id="UP000799757">
    <property type="component" value="Unassembled WGS sequence"/>
</dbReference>
<accession>A0A6A6XRY4</accession>
<dbReference type="OrthoDB" id="10639147at2759"/>
<protein>
    <submittedName>
        <fullName evidence="1">Uncharacterized protein</fullName>
    </submittedName>
</protein>